<evidence type="ECO:0000256" key="1">
    <source>
        <dbReference type="SAM" id="SignalP"/>
    </source>
</evidence>
<evidence type="ECO:0000313" key="2">
    <source>
        <dbReference type="EMBL" id="MFG6433556.1"/>
    </source>
</evidence>
<dbReference type="EMBL" id="JBIGHV010000013">
    <property type="protein sequence ID" value="MFG6433556.1"/>
    <property type="molecule type" value="Genomic_DNA"/>
</dbReference>
<keyword evidence="1" id="KW-0732">Signal</keyword>
<comment type="caution">
    <text evidence="2">The sequence shown here is derived from an EMBL/GenBank/DDBJ whole genome shotgun (WGS) entry which is preliminary data.</text>
</comment>
<dbReference type="Proteomes" id="UP001606210">
    <property type="component" value="Unassembled WGS sequence"/>
</dbReference>
<keyword evidence="3" id="KW-1185">Reference proteome</keyword>
<reference evidence="2 3" key="1">
    <citation type="submission" date="2024-08" db="EMBL/GenBank/DDBJ databases">
        <authorList>
            <person name="Lu H."/>
        </authorList>
    </citation>
    <scope>NUCLEOTIDE SEQUENCE [LARGE SCALE GENOMIC DNA]</scope>
    <source>
        <strain evidence="2 3">LYH14W</strain>
    </source>
</reference>
<proteinExistence type="predicted"/>
<dbReference type="RefSeq" id="WP_394484388.1">
    <property type="nucleotide sequence ID" value="NZ_JBIGHV010000013.1"/>
</dbReference>
<accession>A0ABW7FAP9</accession>
<evidence type="ECO:0000313" key="3">
    <source>
        <dbReference type="Proteomes" id="UP001606210"/>
    </source>
</evidence>
<sequence>MQLATMTFVKHSSLLLLCALTVVSAYGAEVNDLCKANDKALIALRSAAVNRDPVEEDEELFELNQPQRVKVAKAVRWAVAEALIRRGLVRSIEQPTKSRQFIFFGISGTKYSSTYPAGAHPYAIAEQVDPCGMFISLQSVD</sequence>
<organism evidence="2 3">
    <name type="scientific">Pelomonas parva</name>
    <dbReference type="NCBI Taxonomy" id="3299032"/>
    <lineage>
        <taxon>Bacteria</taxon>
        <taxon>Pseudomonadati</taxon>
        <taxon>Pseudomonadota</taxon>
        <taxon>Betaproteobacteria</taxon>
        <taxon>Burkholderiales</taxon>
        <taxon>Sphaerotilaceae</taxon>
        <taxon>Roseateles</taxon>
    </lineage>
</organism>
<gene>
    <name evidence="2" type="ORF">ACG00Y_26855</name>
</gene>
<feature type="signal peptide" evidence="1">
    <location>
        <begin position="1"/>
        <end position="27"/>
    </location>
</feature>
<protein>
    <submittedName>
        <fullName evidence="2">Uncharacterized protein</fullName>
    </submittedName>
</protein>
<name>A0ABW7FAP9_9BURK</name>
<feature type="chain" id="PRO_5045616565" evidence="1">
    <location>
        <begin position="28"/>
        <end position="141"/>
    </location>
</feature>